<gene>
    <name evidence="1" type="primary">106078029</name>
</gene>
<evidence type="ECO:0000313" key="2">
    <source>
        <dbReference type="Proteomes" id="UP000076420"/>
    </source>
</evidence>
<proteinExistence type="predicted"/>
<accession>A0A2C9LB31</accession>
<protein>
    <submittedName>
        <fullName evidence="1">Uncharacterized protein</fullName>
    </submittedName>
</protein>
<dbReference type="KEGG" id="bgt:106078029"/>
<organism evidence="1 2">
    <name type="scientific">Biomphalaria glabrata</name>
    <name type="common">Bloodfluke planorb</name>
    <name type="synonym">Freshwater snail</name>
    <dbReference type="NCBI Taxonomy" id="6526"/>
    <lineage>
        <taxon>Eukaryota</taxon>
        <taxon>Metazoa</taxon>
        <taxon>Spiralia</taxon>
        <taxon>Lophotrochozoa</taxon>
        <taxon>Mollusca</taxon>
        <taxon>Gastropoda</taxon>
        <taxon>Heterobranchia</taxon>
        <taxon>Euthyneura</taxon>
        <taxon>Panpulmonata</taxon>
        <taxon>Hygrophila</taxon>
        <taxon>Lymnaeoidea</taxon>
        <taxon>Planorbidae</taxon>
        <taxon>Biomphalaria</taxon>
    </lineage>
</organism>
<sequence>MYLFYLTYRQIHSGQASTSADYINVYNNDYSLDHEELSRRQYQEPQEDIEQVYFEIENDSSTNNYIEPLASDANRQCDDQNTEVKGYIQISDHDYAAIKLDSNKIGKDGTLKAKGDNQQLAESYSSIQKCPDDPSSLTLLKVTENASGSTYDLLERNVENHIYVVTCPGDRQEETLVKNV</sequence>
<evidence type="ECO:0000313" key="1">
    <source>
        <dbReference type="EnsemblMetazoa" id="BGLB028961-PA"/>
    </source>
</evidence>
<reference evidence="1" key="1">
    <citation type="submission" date="2020-05" db="UniProtKB">
        <authorList>
            <consortium name="EnsemblMetazoa"/>
        </authorList>
    </citation>
    <scope>IDENTIFICATION</scope>
    <source>
        <strain evidence="1">BB02</strain>
    </source>
</reference>
<dbReference type="Proteomes" id="UP000076420">
    <property type="component" value="Unassembled WGS sequence"/>
</dbReference>
<dbReference type="VEuPathDB" id="VectorBase:BGLB028961"/>
<name>A0A2C9LB31_BIOGL</name>
<dbReference type="AlphaFoldDB" id="A0A2C9LB31"/>
<dbReference type="EnsemblMetazoa" id="BGLB028961-RA">
    <property type="protein sequence ID" value="BGLB028961-PA"/>
    <property type="gene ID" value="BGLB028961"/>
</dbReference>